<dbReference type="InterPro" id="IPR006108">
    <property type="entry name" value="3HC_DH_C"/>
</dbReference>
<evidence type="ECO:0000256" key="5">
    <source>
        <dbReference type="ARBA" id="ARBA00023268"/>
    </source>
</evidence>
<evidence type="ECO:0000256" key="4">
    <source>
        <dbReference type="ARBA" id="ARBA00023239"/>
    </source>
</evidence>
<accession>A0A7S4L0G1</accession>
<dbReference type="GO" id="GO:0006631">
    <property type="term" value="P:fatty acid metabolic process"/>
    <property type="evidence" value="ECO:0007669"/>
    <property type="project" value="InterPro"/>
</dbReference>
<sequence length="374" mass="41801">MTSVARKKITQHEAEKRFSLITGSVSYDDLHDVDIVVEAVFEDMNIKKKIFAKLDEVCKQGAILASNTSRLSIDEIGSVTKRPEDVIGCHFFSPANVMRLLENVRGEKTSPRTMRAAMDFGKKLKKITILVGNCDGFVANRIMAFYTQEAIAMALEGASIEFVDKCAVKFGFAMGPFSMSDLVGIDLGGRQRETNGTADPSKNIGDLLYKENRYGQKNGKGFYDYILPEGAPKGARPRPAPSEFVSKSIQVIAANLGIKNRGKEITEQEVYDRLILPVANEGMRVVEEGITEKWSDVDMSVIFGYAFPKTRGGPLFYARQMGFEKVVERLQYFQQHSSTGQREYWKPSTLIVECVKQGEQDPDRAKKNMVKAKM</sequence>
<keyword evidence="2" id="KW-0560">Oxidoreductase</keyword>
<name>A0A7S4L0G1_9EUKA</name>
<evidence type="ECO:0000313" key="8">
    <source>
        <dbReference type="EMBL" id="CAE2310447.1"/>
    </source>
</evidence>
<dbReference type="FunFam" id="3.40.50.720:FF:000009">
    <property type="entry name" value="Fatty oxidation complex, alpha subunit"/>
    <property type="match status" value="1"/>
</dbReference>
<dbReference type="Gene3D" id="3.40.50.720">
    <property type="entry name" value="NAD(P)-binding Rossmann-like Domain"/>
    <property type="match status" value="1"/>
</dbReference>
<dbReference type="GO" id="GO:0070403">
    <property type="term" value="F:NAD+ binding"/>
    <property type="evidence" value="ECO:0007669"/>
    <property type="project" value="InterPro"/>
</dbReference>
<dbReference type="PANTHER" id="PTHR23309">
    <property type="entry name" value="3-HYDROXYACYL-COA DEHYROGENASE"/>
    <property type="match status" value="1"/>
</dbReference>
<dbReference type="InterPro" id="IPR008927">
    <property type="entry name" value="6-PGluconate_DH-like_C_sf"/>
</dbReference>
<feature type="domain" description="3-hydroxyacyl-CoA dehydrogenase NAD binding" evidence="7">
    <location>
        <begin position="3"/>
        <end position="133"/>
    </location>
</feature>
<evidence type="ECO:0000256" key="2">
    <source>
        <dbReference type="ARBA" id="ARBA00023002"/>
    </source>
</evidence>
<dbReference type="Pfam" id="PF00725">
    <property type="entry name" value="3HCDH"/>
    <property type="match status" value="1"/>
</dbReference>
<dbReference type="EMBL" id="HBKR01020933">
    <property type="protein sequence ID" value="CAE2310447.1"/>
    <property type="molecule type" value="Transcribed_RNA"/>
</dbReference>
<gene>
    <name evidence="8" type="ORF">NAES01612_LOCUS13624</name>
</gene>
<dbReference type="SUPFAM" id="SSF48179">
    <property type="entry name" value="6-phosphogluconate dehydrogenase C-terminal domain-like"/>
    <property type="match status" value="2"/>
</dbReference>
<keyword evidence="3" id="KW-0413">Isomerase</keyword>
<evidence type="ECO:0000256" key="3">
    <source>
        <dbReference type="ARBA" id="ARBA00023235"/>
    </source>
</evidence>
<evidence type="ECO:0000259" key="6">
    <source>
        <dbReference type="Pfam" id="PF00725"/>
    </source>
</evidence>
<dbReference type="Gene3D" id="1.10.1040.50">
    <property type="match status" value="1"/>
</dbReference>
<proteinExistence type="predicted"/>
<dbReference type="Pfam" id="PF02737">
    <property type="entry name" value="3HCDH_N"/>
    <property type="match status" value="1"/>
</dbReference>
<dbReference type="SUPFAM" id="SSF51735">
    <property type="entry name" value="NAD(P)-binding Rossmann-fold domains"/>
    <property type="match status" value="1"/>
</dbReference>
<dbReference type="GO" id="GO:0016829">
    <property type="term" value="F:lyase activity"/>
    <property type="evidence" value="ECO:0007669"/>
    <property type="project" value="UniProtKB-KW"/>
</dbReference>
<evidence type="ECO:0000256" key="1">
    <source>
        <dbReference type="ARBA" id="ARBA00005005"/>
    </source>
</evidence>
<organism evidence="8">
    <name type="scientific">Paramoeba aestuarina</name>
    <dbReference type="NCBI Taxonomy" id="180227"/>
    <lineage>
        <taxon>Eukaryota</taxon>
        <taxon>Amoebozoa</taxon>
        <taxon>Discosea</taxon>
        <taxon>Flabellinia</taxon>
        <taxon>Dactylopodida</taxon>
        <taxon>Paramoebidae</taxon>
        <taxon>Paramoeba</taxon>
    </lineage>
</organism>
<dbReference type="AlphaFoldDB" id="A0A7S4L0G1"/>
<dbReference type="GO" id="GO:0016853">
    <property type="term" value="F:isomerase activity"/>
    <property type="evidence" value="ECO:0007669"/>
    <property type="project" value="UniProtKB-KW"/>
</dbReference>
<evidence type="ECO:0008006" key="9">
    <source>
        <dbReference type="Google" id="ProtNLM"/>
    </source>
</evidence>
<dbReference type="InterPro" id="IPR006176">
    <property type="entry name" value="3-OHacyl-CoA_DH_NAD-bd"/>
</dbReference>
<keyword evidence="4" id="KW-0456">Lyase</keyword>
<evidence type="ECO:0000259" key="7">
    <source>
        <dbReference type="Pfam" id="PF02737"/>
    </source>
</evidence>
<protein>
    <recommendedName>
        <fullName evidence="9">Enoyl-CoA hydratase</fullName>
    </recommendedName>
</protein>
<dbReference type="InterPro" id="IPR036291">
    <property type="entry name" value="NAD(P)-bd_dom_sf"/>
</dbReference>
<dbReference type="GO" id="GO:0016616">
    <property type="term" value="F:oxidoreductase activity, acting on the CH-OH group of donors, NAD or NADP as acceptor"/>
    <property type="evidence" value="ECO:0007669"/>
    <property type="project" value="InterPro"/>
</dbReference>
<keyword evidence="5" id="KW-0511">Multifunctional enzyme</keyword>
<feature type="domain" description="3-hydroxyacyl-CoA dehydrogenase C-terminal" evidence="6">
    <location>
        <begin position="136"/>
        <end position="225"/>
    </location>
</feature>
<reference evidence="8" key="1">
    <citation type="submission" date="2021-01" db="EMBL/GenBank/DDBJ databases">
        <authorList>
            <person name="Corre E."/>
            <person name="Pelletier E."/>
            <person name="Niang G."/>
            <person name="Scheremetjew M."/>
            <person name="Finn R."/>
            <person name="Kale V."/>
            <person name="Holt S."/>
            <person name="Cochrane G."/>
            <person name="Meng A."/>
            <person name="Brown T."/>
            <person name="Cohen L."/>
        </authorList>
    </citation>
    <scope>NUCLEOTIDE SEQUENCE</scope>
    <source>
        <strain evidence="8">SoJaBio B1-5/56/2</strain>
    </source>
</reference>
<comment type="pathway">
    <text evidence="1">Lipid metabolism; fatty acid beta-oxidation.</text>
</comment>